<dbReference type="EMBL" id="JABACJ020000009">
    <property type="protein sequence ID" value="MBU3876419.1"/>
    <property type="molecule type" value="Genomic_DNA"/>
</dbReference>
<comment type="caution">
    <text evidence="2">The sequence shown here is derived from an EMBL/GenBank/DDBJ whole genome shotgun (WGS) entry which is preliminary data.</text>
</comment>
<feature type="domain" description="YdhG-like" evidence="1">
    <location>
        <begin position="42"/>
        <end position="125"/>
    </location>
</feature>
<evidence type="ECO:0000259" key="1">
    <source>
        <dbReference type="Pfam" id="PF08818"/>
    </source>
</evidence>
<name>A0ABS6D4K0_9FIRM</name>
<organism evidence="2 3">
    <name type="scientific">Faecalicatena faecalis</name>
    <dbReference type="NCBI Taxonomy" id="2726362"/>
    <lineage>
        <taxon>Bacteria</taxon>
        <taxon>Bacillati</taxon>
        <taxon>Bacillota</taxon>
        <taxon>Clostridia</taxon>
        <taxon>Lachnospirales</taxon>
        <taxon>Lachnospiraceae</taxon>
        <taxon>Faecalicatena</taxon>
    </lineage>
</organism>
<evidence type="ECO:0000313" key="3">
    <source>
        <dbReference type="Proteomes" id="UP000723714"/>
    </source>
</evidence>
<dbReference type="Proteomes" id="UP000723714">
    <property type="component" value="Unassembled WGS sequence"/>
</dbReference>
<sequence length="136" mass="15723">MWVCPKCGRSFKNTNQSHYCGEKPKTIDEYISVQDKEQQVYLVQVRKAIHEAIPEAEEKISWGMPTFWKQHNIIHFAANKKHIGIYAGIQAVIEFAEQLSSYRTSKGTIQIPYEEPMPLELIAQIALWCYETGNHP</sequence>
<proteinExistence type="predicted"/>
<dbReference type="Pfam" id="PF08818">
    <property type="entry name" value="DUF1801"/>
    <property type="match status" value="1"/>
</dbReference>
<reference evidence="2 3" key="1">
    <citation type="submission" date="2021-06" db="EMBL/GenBank/DDBJ databases">
        <title>Faecalicatena sp. nov. isolated from porcine feces.</title>
        <authorList>
            <person name="Oh B.S."/>
            <person name="Lee J.H."/>
        </authorList>
    </citation>
    <scope>NUCLEOTIDE SEQUENCE [LARGE SCALE GENOMIC DNA]</scope>
    <source>
        <strain evidence="2 3">AGMB00832</strain>
    </source>
</reference>
<gene>
    <name evidence="2" type="ORF">HGO97_011420</name>
</gene>
<evidence type="ECO:0000313" key="2">
    <source>
        <dbReference type="EMBL" id="MBU3876419.1"/>
    </source>
</evidence>
<dbReference type="RefSeq" id="WP_216241736.1">
    <property type="nucleotide sequence ID" value="NZ_JABACJ020000009.1"/>
</dbReference>
<protein>
    <submittedName>
        <fullName evidence="2">DUF1801 domain-containing protein</fullName>
    </submittedName>
</protein>
<accession>A0ABS6D4K0</accession>
<keyword evidence="3" id="KW-1185">Reference proteome</keyword>
<dbReference type="InterPro" id="IPR014922">
    <property type="entry name" value="YdhG-like"/>
</dbReference>